<name>A0AAQ3TP05_PASNO</name>
<feature type="compositionally biased region" description="Polar residues" evidence="1">
    <location>
        <begin position="73"/>
        <end position="95"/>
    </location>
</feature>
<evidence type="ECO:0008006" key="4">
    <source>
        <dbReference type="Google" id="ProtNLM"/>
    </source>
</evidence>
<dbReference type="PANTHER" id="PTHR47481:SF31">
    <property type="entry name" value="OS01G0873500 PROTEIN"/>
    <property type="match status" value="1"/>
</dbReference>
<evidence type="ECO:0000313" key="2">
    <source>
        <dbReference type="EMBL" id="WVZ76848.1"/>
    </source>
</evidence>
<evidence type="ECO:0000256" key="1">
    <source>
        <dbReference type="SAM" id="MobiDB-lite"/>
    </source>
</evidence>
<keyword evidence="3" id="KW-1185">Reference proteome</keyword>
<dbReference type="PANTHER" id="PTHR47481">
    <property type="match status" value="1"/>
</dbReference>
<evidence type="ECO:0000313" key="3">
    <source>
        <dbReference type="Proteomes" id="UP001341281"/>
    </source>
</evidence>
<dbReference type="AlphaFoldDB" id="A0AAQ3TP05"/>
<dbReference type="Proteomes" id="UP001341281">
    <property type="component" value="Chromosome 05"/>
</dbReference>
<reference evidence="2 3" key="1">
    <citation type="submission" date="2024-02" db="EMBL/GenBank/DDBJ databases">
        <title>High-quality chromosome-scale genome assembly of Pensacola bahiagrass (Paspalum notatum Flugge var. saurae).</title>
        <authorList>
            <person name="Vega J.M."/>
            <person name="Podio M."/>
            <person name="Orjuela J."/>
            <person name="Siena L.A."/>
            <person name="Pessino S.C."/>
            <person name="Combes M.C."/>
            <person name="Mariac C."/>
            <person name="Albertini E."/>
            <person name="Pupilli F."/>
            <person name="Ortiz J.P.A."/>
            <person name="Leblanc O."/>
        </authorList>
    </citation>
    <scope>NUCLEOTIDE SEQUENCE [LARGE SCALE GENOMIC DNA]</scope>
    <source>
        <strain evidence="2">R1</strain>
        <tissue evidence="2">Leaf</tissue>
    </source>
</reference>
<proteinExistence type="predicted"/>
<accession>A0AAQ3TP05</accession>
<dbReference type="EMBL" id="CP144749">
    <property type="protein sequence ID" value="WVZ76848.1"/>
    <property type="molecule type" value="Genomic_DNA"/>
</dbReference>
<feature type="region of interest" description="Disordered" evidence="1">
    <location>
        <begin position="41"/>
        <end position="96"/>
    </location>
</feature>
<gene>
    <name evidence="2" type="ORF">U9M48_024775</name>
</gene>
<protein>
    <recommendedName>
        <fullName evidence="4">Integrase catalytic domain-containing protein</fullName>
    </recommendedName>
</protein>
<organism evidence="2 3">
    <name type="scientific">Paspalum notatum var. saurae</name>
    <dbReference type="NCBI Taxonomy" id="547442"/>
    <lineage>
        <taxon>Eukaryota</taxon>
        <taxon>Viridiplantae</taxon>
        <taxon>Streptophyta</taxon>
        <taxon>Embryophyta</taxon>
        <taxon>Tracheophyta</taxon>
        <taxon>Spermatophyta</taxon>
        <taxon>Magnoliopsida</taxon>
        <taxon>Liliopsida</taxon>
        <taxon>Poales</taxon>
        <taxon>Poaceae</taxon>
        <taxon>PACMAD clade</taxon>
        <taxon>Panicoideae</taxon>
        <taxon>Andropogonodae</taxon>
        <taxon>Paspaleae</taxon>
        <taxon>Paspalinae</taxon>
        <taxon>Paspalum</taxon>
    </lineage>
</organism>
<sequence>MDYNPIVSSIVTKTKATSFADLSSQLLSFEQRISLYSGCSQSSVNAASCGGRGRGSRGRMTGRGRGDNRNRGDYSNTTPRSFNNGGRGGYNNTPRQKPRYQVCFKEGHTAGKCWHRYEEDYVPEERHTAAAYSVDTNWYTDIGATDHITSELNKLTMREKYNGGDQIHTASGSGPAPDSVSRKKYYVSFIDDFSKFTWLYLIKHKSEVFKNSKSSKV</sequence>